<keyword evidence="4" id="KW-1185">Reference proteome</keyword>
<dbReference type="HOGENOM" id="CLU_1295945_0_0_1"/>
<dbReference type="Gene3D" id="3.90.640.80">
    <property type="match status" value="1"/>
</dbReference>
<evidence type="ECO:0000259" key="2">
    <source>
        <dbReference type="Pfam" id="PF08063"/>
    </source>
</evidence>
<feature type="chain" id="PRO_5004806894" description="PARP1-like PADR1 domain-containing protein" evidence="1">
    <location>
        <begin position="21"/>
        <end position="213"/>
    </location>
</feature>
<gene>
    <name evidence="3" type="ORF">AMTR_s00114p00109200</name>
</gene>
<reference evidence="4" key="1">
    <citation type="journal article" date="2013" name="Science">
        <title>The Amborella genome and the evolution of flowering plants.</title>
        <authorList>
            <consortium name="Amborella Genome Project"/>
        </authorList>
    </citation>
    <scope>NUCLEOTIDE SEQUENCE [LARGE SCALE GENOMIC DNA]</scope>
</reference>
<dbReference type="EMBL" id="KI395136">
    <property type="protein sequence ID" value="ERM98924.1"/>
    <property type="molecule type" value="Genomic_DNA"/>
</dbReference>
<accession>W1NW63</accession>
<dbReference type="SUPFAM" id="SSF52113">
    <property type="entry name" value="BRCT domain"/>
    <property type="match status" value="1"/>
</dbReference>
<keyword evidence="1" id="KW-0732">Signal</keyword>
<evidence type="ECO:0000313" key="4">
    <source>
        <dbReference type="Proteomes" id="UP000017836"/>
    </source>
</evidence>
<dbReference type="Pfam" id="PF08063">
    <property type="entry name" value="Zn_ribbon_PADR1"/>
    <property type="match status" value="1"/>
</dbReference>
<evidence type="ECO:0000256" key="1">
    <source>
        <dbReference type="SAM" id="SignalP"/>
    </source>
</evidence>
<dbReference type="STRING" id="13333.W1NW63"/>
<feature type="signal peptide" evidence="1">
    <location>
        <begin position="1"/>
        <end position="20"/>
    </location>
</feature>
<dbReference type="InterPro" id="IPR012982">
    <property type="entry name" value="PARP1-like_PADR1_Zn_ribbon"/>
</dbReference>
<sequence length="213" mass="24333">MLVLLMRFALAFEIFPLVSWDYVFYVDGTAHSPVFTCCCSDSLSIFGLNSHDLIFYGPVQRCPVCGNFMECTGINYKCMGTYSVWTTCNFNTTEERRRDYPLKFPDELKNNKIAEWSRKQDLGRRPHRELMSLVRPLVGMMFSLSGRLSCTHEYWRQKIEDHGGKVANSVAAERERGGASKVADAMYGSTFFIFCLFSMCSAWDLKPNSALPD</sequence>
<dbReference type="Gramene" id="ERM98924">
    <property type="protein sequence ID" value="ERM98924"/>
    <property type="gene ID" value="AMTR_s00114p00109200"/>
</dbReference>
<dbReference type="eggNOG" id="KOG1037">
    <property type="taxonomic scope" value="Eukaryota"/>
</dbReference>
<feature type="domain" description="PARP1-like PADR1" evidence="2">
    <location>
        <begin position="59"/>
        <end position="97"/>
    </location>
</feature>
<dbReference type="SMART" id="SM01335">
    <property type="entry name" value="PADR1"/>
    <property type="match status" value="1"/>
</dbReference>
<evidence type="ECO:0000313" key="3">
    <source>
        <dbReference type="EMBL" id="ERM98924.1"/>
    </source>
</evidence>
<dbReference type="InterPro" id="IPR036420">
    <property type="entry name" value="BRCT_dom_sf"/>
</dbReference>
<dbReference type="Gene3D" id="3.40.50.10190">
    <property type="entry name" value="BRCT domain"/>
    <property type="match status" value="1"/>
</dbReference>
<protein>
    <recommendedName>
        <fullName evidence="2">PARP1-like PADR1 domain-containing protein</fullName>
    </recommendedName>
</protein>
<dbReference type="GO" id="GO:0008270">
    <property type="term" value="F:zinc ion binding"/>
    <property type="evidence" value="ECO:0007669"/>
    <property type="project" value="InterPro"/>
</dbReference>
<proteinExistence type="predicted"/>
<dbReference type="Proteomes" id="UP000017836">
    <property type="component" value="Unassembled WGS sequence"/>
</dbReference>
<name>W1NW63_AMBTC</name>
<organism evidence="3 4">
    <name type="scientific">Amborella trichopoda</name>
    <dbReference type="NCBI Taxonomy" id="13333"/>
    <lineage>
        <taxon>Eukaryota</taxon>
        <taxon>Viridiplantae</taxon>
        <taxon>Streptophyta</taxon>
        <taxon>Embryophyta</taxon>
        <taxon>Tracheophyta</taxon>
        <taxon>Spermatophyta</taxon>
        <taxon>Magnoliopsida</taxon>
        <taxon>Amborellales</taxon>
        <taxon>Amborellaceae</taxon>
        <taxon>Amborella</taxon>
    </lineage>
</organism>
<dbReference type="PROSITE" id="PS52007">
    <property type="entry name" value="PADR1"/>
    <property type="match status" value="1"/>
</dbReference>
<dbReference type="AlphaFoldDB" id="W1NW63"/>